<evidence type="ECO:0000313" key="3">
    <source>
        <dbReference type="EMBL" id="RPF20864.1"/>
    </source>
</evidence>
<name>A0A3N4YND9_9MICO</name>
<sequence>MSGAREGAWNLLGHDSDPVPAPAEGLDGIISHYRDIAQAMTEQAALLKRIGDGDVRLLKGQAADAMRKRARESNEALSKAAGRYTDVKDALVGYQPELGEARTRTGEALREAEEANQQLGVAEGMADPVNEDRSEDDPPLTDQDREASSQRTAAIGKAEEGLAAARAKATRALEALQVAADAAAAKIKENWDVDGLHHSWQEALRHKIAKVLKKIVEILGYIGMALAVLAILIPGLGIVTLLGVVVTVLSTIASTILAAWGEGSWLSVIIGVVGIAFIGVGAVATRALKGLQSIKVATRGGGWRDAAVDRLEAVSRLRDTLRTRLPPNFSRPGVYPRINFSRPMPAWRVNPLSPAERSLLGSLDRQFTTITQNLNRWDDFIGSTTVKPPFWQFYTKNFWNVEKSRFGDVFVRGNWRGDRVLGLNDITDLKKIDLNIVNLLGGAPSAIPLIAKLGPWAFGFGWTTSLWGMAVTPTNFSPTDLRSSFDWWKDADYSGLYSENNVLDDH</sequence>
<keyword evidence="2" id="KW-0812">Transmembrane</keyword>
<comment type="caution">
    <text evidence="3">The sequence shown here is derived from an EMBL/GenBank/DDBJ whole genome shotgun (WGS) entry which is preliminary data.</text>
</comment>
<organism evidence="3 4">
    <name type="scientific">Myceligenerans xiligouense</name>
    <dbReference type="NCBI Taxonomy" id="253184"/>
    <lineage>
        <taxon>Bacteria</taxon>
        <taxon>Bacillati</taxon>
        <taxon>Actinomycetota</taxon>
        <taxon>Actinomycetes</taxon>
        <taxon>Micrococcales</taxon>
        <taxon>Promicromonosporaceae</taxon>
        <taxon>Myceligenerans</taxon>
    </lineage>
</organism>
<accession>A0A3N4YND9</accession>
<keyword evidence="2" id="KW-0472">Membrane</keyword>
<gene>
    <name evidence="3" type="ORF">EDD34_1471</name>
</gene>
<keyword evidence="2" id="KW-1133">Transmembrane helix</keyword>
<dbReference type="OrthoDB" id="7343197at2"/>
<reference evidence="3 4" key="1">
    <citation type="submission" date="2018-11" db="EMBL/GenBank/DDBJ databases">
        <title>Sequencing the genomes of 1000 actinobacteria strains.</title>
        <authorList>
            <person name="Klenk H.-P."/>
        </authorList>
    </citation>
    <scope>NUCLEOTIDE SEQUENCE [LARGE SCALE GENOMIC DNA]</scope>
    <source>
        <strain evidence="3 4">DSM 15700</strain>
    </source>
</reference>
<dbReference type="Proteomes" id="UP000280501">
    <property type="component" value="Unassembled WGS sequence"/>
</dbReference>
<feature type="transmembrane region" description="Helical" evidence="2">
    <location>
        <begin position="265"/>
        <end position="285"/>
    </location>
</feature>
<dbReference type="EMBL" id="RKQZ01000001">
    <property type="protein sequence ID" value="RPF20864.1"/>
    <property type="molecule type" value="Genomic_DNA"/>
</dbReference>
<protein>
    <submittedName>
        <fullName evidence="3">Uncharacterized protein</fullName>
    </submittedName>
</protein>
<keyword evidence="4" id="KW-1185">Reference proteome</keyword>
<dbReference type="AlphaFoldDB" id="A0A3N4YND9"/>
<evidence type="ECO:0000313" key="4">
    <source>
        <dbReference type="Proteomes" id="UP000280501"/>
    </source>
</evidence>
<evidence type="ECO:0000256" key="1">
    <source>
        <dbReference type="SAM" id="MobiDB-lite"/>
    </source>
</evidence>
<feature type="compositionally biased region" description="Basic and acidic residues" evidence="1">
    <location>
        <begin position="103"/>
        <end position="113"/>
    </location>
</feature>
<feature type="transmembrane region" description="Helical" evidence="2">
    <location>
        <begin position="218"/>
        <end position="245"/>
    </location>
</feature>
<feature type="region of interest" description="Disordered" evidence="1">
    <location>
        <begin position="103"/>
        <end position="153"/>
    </location>
</feature>
<evidence type="ECO:0000256" key="2">
    <source>
        <dbReference type="SAM" id="Phobius"/>
    </source>
</evidence>
<dbReference type="RefSeq" id="WP_123813971.1">
    <property type="nucleotide sequence ID" value="NZ_RKQZ01000001.1"/>
</dbReference>
<proteinExistence type="predicted"/>